<proteinExistence type="predicted"/>
<name>A0A2D4M2J5_9SAUR</name>
<organism evidence="1">
    <name type="scientific">Micrurus spixii</name>
    <name type="common">Amazon coral snake</name>
    <dbReference type="NCBI Taxonomy" id="129469"/>
    <lineage>
        <taxon>Eukaryota</taxon>
        <taxon>Metazoa</taxon>
        <taxon>Chordata</taxon>
        <taxon>Craniata</taxon>
        <taxon>Vertebrata</taxon>
        <taxon>Euteleostomi</taxon>
        <taxon>Lepidosauria</taxon>
        <taxon>Squamata</taxon>
        <taxon>Bifurcata</taxon>
        <taxon>Unidentata</taxon>
        <taxon>Episquamata</taxon>
        <taxon>Toxicofera</taxon>
        <taxon>Serpentes</taxon>
        <taxon>Colubroidea</taxon>
        <taxon>Elapidae</taxon>
        <taxon>Elapinae</taxon>
        <taxon>Micrurus</taxon>
    </lineage>
</organism>
<accession>A0A2D4M2J5</accession>
<sequence>MDLSCPIGLLKPGNVFPSHTECQRRLAMSRKVAIPSLLTTEFARGAFKCPVVAKDLRLLYNLFIAKHRFPFGQPMAILKPRRLGWYNGSDRSGGWIFISLRIIGSGLGQNGSFRGVGDKMEPLGLYPFLKQCFSTLDSWEMGEVQLPEFPSQPAGWGILAVEIQPSSSSQ</sequence>
<reference evidence="1" key="2">
    <citation type="submission" date="2017-11" db="EMBL/GenBank/DDBJ databases">
        <title>Coralsnake Venomics: Analyses of Venom Gland Transcriptomes and Proteomes of Six Brazilian Taxa.</title>
        <authorList>
            <person name="Aird S.D."/>
            <person name="Jorge da Silva N."/>
            <person name="Qiu L."/>
            <person name="Villar-Briones A."/>
            <person name="Aparecida-Saddi V."/>
            <person name="Campos-Telles M.P."/>
            <person name="Grau M."/>
            <person name="Mikheyev A.S."/>
        </authorList>
    </citation>
    <scope>NUCLEOTIDE SEQUENCE</scope>
    <source>
        <tissue evidence="1">Venom_gland</tissue>
    </source>
</reference>
<protein>
    <submittedName>
        <fullName evidence="1">Uncharacterized protein</fullName>
    </submittedName>
</protein>
<evidence type="ECO:0000313" key="1">
    <source>
        <dbReference type="EMBL" id="LAB27193.1"/>
    </source>
</evidence>
<dbReference type="EMBL" id="IACM01071192">
    <property type="protein sequence ID" value="LAB27193.1"/>
    <property type="molecule type" value="Transcribed_RNA"/>
</dbReference>
<reference evidence="1" key="1">
    <citation type="submission" date="2017-07" db="EMBL/GenBank/DDBJ databases">
        <authorList>
            <person name="Mikheyev A."/>
            <person name="Grau M."/>
        </authorList>
    </citation>
    <scope>NUCLEOTIDE SEQUENCE</scope>
    <source>
        <tissue evidence="1">Venom_gland</tissue>
    </source>
</reference>
<dbReference type="AlphaFoldDB" id="A0A2D4M2J5"/>